<gene>
    <name evidence="2" type="ORF">DY000_02006525</name>
</gene>
<protein>
    <submittedName>
        <fullName evidence="2">Uncharacterized protein</fullName>
    </submittedName>
</protein>
<comment type="caution">
    <text evidence="2">The sequence shown here is derived from an EMBL/GenBank/DDBJ whole genome shotgun (WGS) entry which is preliminary data.</text>
</comment>
<organism evidence="2 3">
    <name type="scientific">Brassica cretica</name>
    <name type="common">Mustard</name>
    <dbReference type="NCBI Taxonomy" id="69181"/>
    <lineage>
        <taxon>Eukaryota</taxon>
        <taxon>Viridiplantae</taxon>
        <taxon>Streptophyta</taxon>
        <taxon>Embryophyta</taxon>
        <taxon>Tracheophyta</taxon>
        <taxon>Spermatophyta</taxon>
        <taxon>Magnoliopsida</taxon>
        <taxon>eudicotyledons</taxon>
        <taxon>Gunneridae</taxon>
        <taxon>Pentapetalae</taxon>
        <taxon>rosids</taxon>
        <taxon>malvids</taxon>
        <taxon>Brassicales</taxon>
        <taxon>Brassicaceae</taxon>
        <taxon>Brassiceae</taxon>
        <taxon>Brassica</taxon>
    </lineage>
</organism>
<evidence type="ECO:0000313" key="3">
    <source>
        <dbReference type="Proteomes" id="UP000266723"/>
    </source>
</evidence>
<evidence type="ECO:0000313" key="2">
    <source>
        <dbReference type="EMBL" id="KAF3550337.1"/>
    </source>
</evidence>
<accession>A0ABQ7CH12</accession>
<feature type="region of interest" description="Disordered" evidence="1">
    <location>
        <begin position="317"/>
        <end position="337"/>
    </location>
</feature>
<evidence type="ECO:0000256" key="1">
    <source>
        <dbReference type="SAM" id="MobiDB-lite"/>
    </source>
</evidence>
<proteinExistence type="predicted"/>
<name>A0ABQ7CH12_BRACR</name>
<keyword evidence="3" id="KW-1185">Reference proteome</keyword>
<reference evidence="2 3" key="1">
    <citation type="journal article" date="2020" name="BMC Genomics">
        <title>Intraspecific diversification of the crop wild relative Brassica cretica Lam. using demographic model selection.</title>
        <authorList>
            <person name="Kioukis A."/>
            <person name="Michalopoulou V.A."/>
            <person name="Briers L."/>
            <person name="Pirintsos S."/>
            <person name="Studholme D.J."/>
            <person name="Pavlidis P."/>
            <person name="Sarris P.F."/>
        </authorList>
    </citation>
    <scope>NUCLEOTIDE SEQUENCE [LARGE SCALE GENOMIC DNA]</scope>
    <source>
        <strain evidence="3">cv. PFS-1207/04</strain>
    </source>
</reference>
<dbReference type="Proteomes" id="UP000266723">
    <property type="component" value="Unassembled WGS sequence"/>
</dbReference>
<dbReference type="EMBL" id="QGKV02000832">
    <property type="protein sequence ID" value="KAF3550337.1"/>
    <property type="molecule type" value="Genomic_DNA"/>
</dbReference>
<sequence>MWIRSLTVEFPDEKQFETSLVHGSTSAEKGWTLVSQQVPAFNTTSQITSKVKLNDYNKALSGRQPTISLAGVPLGAGGFRRGCRRSAPGPCCWRIAPRIYRWEPQRKLWTWRPVCIRRRGRPDQWCRRTPLLVLVSEGKILRFELAELLGALLQLLGVFVEFLLQGLELQGEVGIGLLPSSMQPGYLTLQIIDLLMEFSFPLGKKVERDVLLDERAGNATVFSKNPSSSRLALISKFRSVDLSLYGLGSLRIVFLRRALVGWSRLNSSIFGNMEGSPYRKFSFSRGKGAVLGTGPGVLRSGEPGFLLAGILRTGVPSSGDPENWGPFQRGSRGRCPA</sequence>